<dbReference type="EMBL" id="DWYS01000058">
    <property type="protein sequence ID" value="HJB07151.1"/>
    <property type="molecule type" value="Genomic_DNA"/>
</dbReference>
<organism evidence="8 9">
    <name type="scientific">Candidatus Enterocloster faecavium</name>
    <dbReference type="NCBI Taxonomy" id="2838560"/>
    <lineage>
        <taxon>Bacteria</taxon>
        <taxon>Bacillati</taxon>
        <taxon>Bacillota</taxon>
        <taxon>Clostridia</taxon>
        <taxon>Lachnospirales</taxon>
        <taxon>Lachnospiraceae</taxon>
        <taxon>Enterocloster</taxon>
    </lineage>
</organism>
<evidence type="ECO:0000259" key="7">
    <source>
        <dbReference type="Pfam" id="PF10035"/>
    </source>
</evidence>
<evidence type="ECO:0000256" key="6">
    <source>
        <dbReference type="SAM" id="Phobius"/>
    </source>
</evidence>
<sequence length="288" mass="31000">MRTLLKEEGKNLILLVVGILIYDIGTHAFVEPAQVAPGGAIGVALLINHLTNLPIGMLTMATNIPLLILAWFYLSRRFAVTTAVTTALSSAVLDLAVAPVCPVYIGDRFLCSLYGGVVIGVGMALIFLAGTTTGGSDILGYLLQKKRPQMSIGRALLLVDGVVLVISIFVFGNVDAALFGLVTLFAQTKVIDSIIYGGEVSTMATVITKRPEEIAHRVIVDLDRSATLLKAQGAYSKEDTTMLLCTVRKSQFPRLKRIIYETDPDAFMMATETSEVLGFGFKELKEGN</sequence>
<dbReference type="PANTHER" id="PTHR33545:SF5">
    <property type="entry name" value="UPF0750 MEMBRANE PROTEIN YITT"/>
    <property type="match status" value="1"/>
</dbReference>
<evidence type="ECO:0000256" key="4">
    <source>
        <dbReference type="ARBA" id="ARBA00022989"/>
    </source>
</evidence>
<proteinExistence type="predicted"/>
<comment type="subcellular location">
    <subcellularLocation>
        <location evidence="1">Cell membrane</location>
        <topology evidence="1">Multi-pass membrane protein</topology>
    </subcellularLocation>
</comment>
<dbReference type="PANTHER" id="PTHR33545">
    <property type="entry name" value="UPF0750 MEMBRANE PROTEIN YITT-RELATED"/>
    <property type="match status" value="1"/>
</dbReference>
<evidence type="ECO:0000313" key="8">
    <source>
        <dbReference type="EMBL" id="HJB07151.1"/>
    </source>
</evidence>
<comment type="caution">
    <text evidence="8">The sequence shown here is derived from an EMBL/GenBank/DDBJ whole genome shotgun (WGS) entry which is preliminary data.</text>
</comment>
<feature type="transmembrane region" description="Helical" evidence="6">
    <location>
        <begin position="155"/>
        <end position="186"/>
    </location>
</feature>
<name>A0A9D2L775_9FIRM</name>
<reference evidence="8" key="1">
    <citation type="journal article" date="2021" name="PeerJ">
        <title>Extensive microbial diversity within the chicken gut microbiome revealed by metagenomics and culture.</title>
        <authorList>
            <person name="Gilroy R."/>
            <person name="Ravi A."/>
            <person name="Getino M."/>
            <person name="Pursley I."/>
            <person name="Horton D.L."/>
            <person name="Alikhan N.F."/>
            <person name="Baker D."/>
            <person name="Gharbi K."/>
            <person name="Hall N."/>
            <person name="Watson M."/>
            <person name="Adriaenssens E.M."/>
            <person name="Foster-Nyarko E."/>
            <person name="Jarju S."/>
            <person name="Secka A."/>
            <person name="Antonio M."/>
            <person name="Oren A."/>
            <person name="Chaudhuri R.R."/>
            <person name="La Ragione R."/>
            <person name="Hildebrand F."/>
            <person name="Pallen M.J."/>
        </authorList>
    </citation>
    <scope>NUCLEOTIDE SEQUENCE</scope>
    <source>
        <strain evidence="8">CHK188-4685</strain>
    </source>
</reference>
<dbReference type="CDD" id="cd16380">
    <property type="entry name" value="YitT_C"/>
    <property type="match status" value="1"/>
</dbReference>
<protein>
    <submittedName>
        <fullName evidence="8">YitT family protein</fullName>
    </submittedName>
</protein>
<evidence type="ECO:0000256" key="3">
    <source>
        <dbReference type="ARBA" id="ARBA00022692"/>
    </source>
</evidence>
<dbReference type="InterPro" id="IPR015867">
    <property type="entry name" value="N-reg_PII/ATP_PRibTrfase_C"/>
</dbReference>
<evidence type="ECO:0000256" key="2">
    <source>
        <dbReference type="ARBA" id="ARBA00022475"/>
    </source>
</evidence>
<keyword evidence="2" id="KW-1003">Cell membrane</keyword>
<dbReference type="Pfam" id="PF10035">
    <property type="entry name" value="DUF2179"/>
    <property type="match status" value="1"/>
</dbReference>
<feature type="transmembrane region" description="Helical" evidence="6">
    <location>
        <begin position="86"/>
        <end position="105"/>
    </location>
</feature>
<dbReference type="Pfam" id="PF02588">
    <property type="entry name" value="YitT_membrane"/>
    <property type="match status" value="1"/>
</dbReference>
<dbReference type="PIRSF" id="PIRSF006483">
    <property type="entry name" value="Membrane_protein_YitT"/>
    <property type="match status" value="1"/>
</dbReference>
<accession>A0A9D2L775</accession>
<evidence type="ECO:0000256" key="1">
    <source>
        <dbReference type="ARBA" id="ARBA00004651"/>
    </source>
</evidence>
<dbReference type="AlphaFoldDB" id="A0A9D2L775"/>
<dbReference type="InterPro" id="IPR003740">
    <property type="entry name" value="YitT"/>
</dbReference>
<dbReference type="Proteomes" id="UP000886804">
    <property type="component" value="Unassembled WGS sequence"/>
</dbReference>
<feature type="domain" description="DUF2179" evidence="7">
    <location>
        <begin position="224"/>
        <end position="278"/>
    </location>
</feature>
<feature type="transmembrane region" description="Helical" evidence="6">
    <location>
        <begin position="50"/>
        <end position="74"/>
    </location>
</feature>
<dbReference type="GO" id="GO:0005886">
    <property type="term" value="C:plasma membrane"/>
    <property type="evidence" value="ECO:0007669"/>
    <property type="project" value="UniProtKB-SubCell"/>
</dbReference>
<feature type="transmembrane region" description="Helical" evidence="6">
    <location>
        <begin position="117"/>
        <end position="143"/>
    </location>
</feature>
<keyword evidence="4 6" id="KW-1133">Transmembrane helix</keyword>
<evidence type="ECO:0000313" key="9">
    <source>
        <dbReference type="Proteomes" id="UP000886804"/>
    </source>
</evidence>
<keyword evidence="3 6" id="KW-0812">Transmembrane</keyword>
<reference evidence="8" key="2">
    <citation type="submission" date="2021-04" db="EMBL/GenBank/DDBJ databases">
        <authorList>
            <person name="Gilroy R."/>
        </authorList>
    </citation>
    <scope>NUCLEOTIDE SEQUENCE</scope>
    <source>
        <strain evidence="8">CHK188-4685</strain>
    </source>
</reference>
<feature type="transmembrane region" description="Helical" evidence="6">
    <location>
        <begin position="12"/>
        <end position="30"/>
    </location>
</feature>
<gene>
    <name evidence="8" type="ORF">H9716_04725</name>
</gene>
<evidence type="ECO:0000256" key="5">
    <source>
        <dbReference type="ARBA" id="ARBA00023136"/>
    </source>
</evidence>
<dbReference type="Gene3D" id="3.30.70.120">
    <property type="match status" value="1"/>
</dbReference>
<keyword evidence="5 6" id="KW-0472">Membrane</keyword>
<dbReference type="InterPro" id="IPR019264">
    <property type="entry name" value="DUF2179"/>
</dbReference>
<dbReference type="InterPro" id="IPR051461">
    <property type="entry name" value="UPF0750_membrane"/>
</dbReference>